<keyword evidence="1" id="KW-0472">Membrane</keyword>
<accession>A0A1A9UQM4</accession>
<reference evidence="2" key="1">
    <citation type="submission" date="2020-05" db="UniProtKB">
        <authorList>
            <consortium name="EnsemblMetazoa"/>
        </authorList>
    </citation>
    <scope>IDENTIFICATION</scope>
    <source>
        <strain evidence="2">TTRI</strain>
    </source>
</reference>
<feature type="transmembrane region" description="Helical" evidence="1">
    <location>
        <begin position="50"/>
        <end position="71"/>
    </location>
</feature>
<evidence type="ECO:0000256" key="1">
    <source>
        <dbReference type="SAM" id="Phobius"/>
    </source>
</evidence>
<dbReference type="Proteomes" id="UP000078200">
    <property type="component" value="Unassembled WGS sequence"/>
</dbReference>
<proteinExistence type="predicted"/>
<name>A0A1A9UQM4_GLOAU</name>
<keyword evidence="1" id="KW-1133">Transmembrane helix</keyword>
<protein>
    <submittedName>
        <fullName evidence="2">Uncharacterized protein</fullName>
    </submittedName>
</protein>
<organism evidence="2 3">
    <name type="scientific">Glossina austeni</name>
    <name type="common">Savannah tsetse fly</name>
    <dbReference type="NCBI Taxonomy" id="7395"/>
    <lineage>
        <taxon>Eukaryota</taxon>
        <taxon>Metazoa</taxon>
        <taxon>Ecdysozoa</taxon>
        <taxon>Arthropoda</taxon>
        <taxon>Hexapoda</taxon>
        <taxon>Insecta</taxon>
        <taxon>Pterygota</taxon>
        <taxon>Neoptera</taxon>
        <taxon>Endopterygota</taxon>
        <taxon>Diptera</taxon>
        <taxon>Brachycera</taxon>
        <taxon>Muscomorpha</taxon>
        <taxon>Hippoboscoidea</taxon>
        <taxon>Glossinidae</taxon>
        <taxon>Glossina</taxon>
    </lineage>
</organism>
<dbReference type="EnsemblMetazoa" id="GAUT012221-RA">
    <property type="protein sequence ID" value="GAUT012221-PA"/>
    <property type="gene ID" value="GAUT012221"/>
</dbReference>
<dbReference type="AlphaFoldDB" id="A0A1A9UQM4"/>
<keyword evidence="1" id="KW-0812">Transmembrane</keyword>
<dbReference type="VEuPathDB" id="VectorBase:GAUT012221"/>
<keyword evidence="3" id="KW-1185">Reference proteome</keyword>
<sequence>MIRYAFSAVYKNSIGCSSSMPYSCQTMVSSRNAIIFDCYYYTSWWVRWLVFGWLKGWFVGWLVVFWFSLLWRNLLRLAFAPVAKQCYSGKTNFVVVIVAAVIFAKHQVLTVFSSSLQILFAADAVVVAAVDPYSYSCRDNSWRPLYIVLRMIDLWPPFDFKLIYLHLTINCNTFLKLNQLPNVELGEDCGGGGGGAGKNYY</sequence>
<evidence type="ECO:0000313" key="3">
    <source>
        <dbReference type="Proteomes" id="UP000078200"/>
    </source>
</evidence>
<feature type="transmembrane region" description="Helical" evidence="1">
    <location>
        <begin position="92"/>
        <end position="112"/>
    </location>
</feature>
<evidence type="ECO:0000313" key="2">
    <source>
        <dbReference type="EnsemblMetazoa" id="GAUT012221-PA"/>
    </source>
</evidence>